<evidence type="ECO:0000256" key="6">
    <source>
        <dbReference type="ARBA" id="ARBA00022723"/>
    </source>
</evidence>
<name>A0ABM3KNS0_CUCME</name>
<dbReference type="PRINTS" id="PR00463">
    <property type="entry name" value="EP450I"/>
</dbReference>
<dbReference type="SUPFAM" id="SSF48264">
    <property type="entry name" value="Cytochrome P450"/>
    <property type="match status" value="1"/>
</dbReference>
<comment type="similarity">
    <text evidence="3 11">Belongs to the cytochrome P450 family.</text>
</comment>
<dbReference type="RefSeq" id="XP_050939442.1">
    <property type="nucleotide sequence ID" value="XM_051083485.1"/>
</dbReference>
<comment type="subcellular location">
    <subcellularLocation>
        <location evidence="2">Membrane</location>
        <topology evidence="2">Single-pass membrane protein</topology>
    </subcellularLocation>
</comment>
<evidence type="ECO:0000256" key="3">
    <source>
        <dbReference type="ARBA" id="ARBA00010617"/>
    </source>
</evidence>
<dbReference type="InterPro" id="IPR017972">
    <property type="entry name" value="Cyt_P450_CS"/>
</dbReference>
<evidence type="ECO:0000256" key="5">
    <source>
        <dbReference type="ARBA" id="ARBA00022692"/>
    </source>
</evidence>
<evidence type="ECO:0000256" key="9">
    <source>
        <dbReference type="ARBA" id="ARBA00023004"/>
    </source>
</evidence>
<protein>
    <submittedName>
        <fullName evidence="13">Beta-amyrin 11-oxidase-like</fullName>
    </submittedName>
</protein>
<organism evidence="12 13">
    <name type="scientific">Cucumis melo</name>
    <name type="common">Muskmelon</name>
    <dbReference type="NCBI Taxonomy" id="3656"/>
    <lineage>
        <taxon>Eukaryota</taxon>
        <taxon>Viridiplantae</taxon>
        <taxon>Streptophyta</taxon>
        <taxon>Embryophyta</taxon>
        <taxon>Tracheophyta</taxon>
        <taxon>Spermatophyta</taxon>
        <taxon>Magnoliopsida</taxon>
        <taxon>eudicotyledons</taxon>
        <taxon>Gunneridae</taxon>
        <taxon>Pentapetalae</taxon>
        <taxon>rosids</taxon>
        <taxon>fabids</taxon>
        <taxon>Cucurbitales</taxon>
        <taxon>Cucurbitaceae</taxon>
        <taxon>Benincaseae</taxon>
        <taxon>Cucumis</taxon>
    </lineage>
</organism>
<dbReference type="GeneID" id="103503513"/>
<proteinExistence type="inferred from homology"/>
<keyword evidence="11" id="KW-0503">Monooxygenase</keyword>
<accession>A0ABM3KNS0</accession>
<dbReference type="PANTHER" id="PTHR24286:SF199">
    <property type="entry name" value="CYTOCHROME P450 88D6"/>
    <property type="match status" value="1"/>
</dbReference>
<dbReference type="InterPro" id="IPR001128">
    <property type="entry name" value="Cyt_P450"/>
</dbReference>
<gene>
    <name evidence="13" type="primary">LOC103503513</name>
</gene>
<evidence type="ECO:0000256" key="2">
    <source>
        <dbReference type="ARBA" id="ARBA00004167"/>
    </source>
</evidence>
<comment type="cofactor">
    <cofactor evidence="1">
        <name>heme</name>
        <dbReference type="ChEBI" id="CHEBI:30413"/>
    </cofactor>
</comment>
<dbReference type="Pfam" id="PF00067">
    <property type="entry name" value="p450"/>
    <property type="match status" value="1"/>
</dbReference>
<evidence type="ECO:0000256" key="11">
    <source>
        <dbReference type="RuleBase" id="RU000461"/>
    </source>
</evidence>
<evidence type="ECO:0000256" key="4">
    <source>
        <dbReference type="ARBA" id="ARBA00022617"/>
    </source>
</evidence>
<dbReference type="PROSITE" id="PS00086">
    <property type="entry name" value="CYTOCHROME_P450"/>
    <property type="match status" value="1"/>
</dbReference>
<keyword evidence="9 11" id="KW-0408">Iron</keyword>
<evidence type="ECO:0000256" key="1">
    <source>
        <dbReference type="ARBA" id="ARBA00001971"/>
    </source>
</evidence>
<keyword evidence="5" id="KW-0812">Transmembrane</keyword>
<dbReference type="Gene3D" id="1.10.630.10">
    <property type="entry name" value="Cytochrome P450"/>
    <property type="match status" value="1"/>
</dbReference>
<dbReference type="PRINTS" id="PR00385">
    <property type="entry name" value="P450"/>
</dbReference>
<keyword evidence="6 11" id="KW-0479">Metal-binding</keyword>
<keyword evidence="7" id="KW-1133">Transmembrane helix</keyword>
<dbReference type="InterPro" id="IPR036396">
    <property type="entry name" value="Cyt_P450_sf"/>
</dbReference>
<sequence length="491" mass="56591">MMEMLSVCVIVGSVLGVYFFVRKLNEIWHLVKLGRRVYKSLPPGDLGWPLIGSSLSFYRAFKAGGDPDSFIHRLISRNGRVGMYKSCLYGRPTIIVTDPEICRGIYLDDEKFKPNYPKLVKLLEVNGLFSRMDHKTAYRIMASPLNGYEILSKHVSFIDEIMSKGLEEWSTMKEPIELLSEIGSLLFKAIVRIFLGNEIPIPTLNKLEAMYKRLGPAILSILPYDLPGTQGMVYKARKEIGNILDCVIEEKRRVLERKKETKDQLVQCQMDKLIVAIDENGKRLYDNNAIIDLFLGLLHAGHHTPAYAAMWAVVQISQNSHVFQKAKEEQEFIMKERPSSRKGLSFKEIKQMKYLMKFVNELLRRYTIAVASFREATTNVYINDYTIPKGWTVTIWTRAIHMDPQMYSNPQEFDPSRWDNYTPKPGEYLPFGIGSRFCPGSELTKLYITILLHHFILNYKMERVNPICDTTHLPAPKLVDNCLCRIIKLPY</sequence>
<dbReference type="InterPro" id="IPR002401">
    <property type="entry name" value="Cyt_P450_E_grp-I"/>
</dbReference>
<keyword evidence="4 11" id="KW-0349">Heme</keyword>
<evidence type="ECO:0000256" key="8">
    <source>
        <dbReference type="ARBA" id="ARBA00023002"/>
    </source>
</evidence>
<evidence type="ECO:0000313" key="13">
    <source>
        <dbReference type="RefSeq" id="XP_050939442.1"/>
    </source>
</evidence>
<keyword evidence="12" id="KW-1185">Reference proteome</keyword>
<keyword evidence="8 11" id="KW-0560">Oxidoreductase</keyword>
<dbReference type="Proteomes" id="UP001652600">
    <property type="component" value="Chromosome 4"/>
</dbReference>
<keyword evidence="10" id="KW-0472">Membrane</keyword>
<dbReference type="PANTHER" id="PTHR24286">
    <property type="entry name" value="CYTOCHROME P450 26"/>
    <property type="match status" value="1"/>
</dbReference>
<evidence type="ECO:0000313" key="12">
    <source>
        <dbReference type="Proteomes" id="UP001652600"/>
    </source>
</evidence>
<reference evidence="13" key="1">
    <citation type="submission" date="2025-08" db="UniProtKB">
        <authorList>
            <consortium name="RefSeq"/>
        </authorList>
    </citation>
    <scope>IDENTIFICATION</scope>
    <source>
        <tissue evidence="13">Stem</tissue>
    </source>
</reference>
<evidence type="ECO:0000256" key="10">
    <source>
        <dbReference type="ARBA" id="ARBA00023136"/>
    </source>
</evidence>
<evidence type="ECO:0000256" key="7">
    <source>
        <dbReference type="ARBA" id="ARBA00022989"/>
    </source>
</evidence>